<sequence length="203" mass="21060">MTAERARVAQEIHDTLAQGFASIVMLAQTVVADVARADTDAATRRLALIEETARENLAEARGLVAAFSPVALDGGDLADALDRLARRVGAETGMTVAVDVDRAATAHLRRADEVVLLRAAQEALTNVRRHAHATTVRMTITEDGDMVRLGVHDDGVGIGAGSAEGYGLRGMRSRVDAVAGQMTLRAADGGGTALEVAVPAVAG</sequence>
<dbReference type="Gene3D" id="1.20.5.1930">
    <property type="match status" value="1"/>
</dbReference>
<evidence type="ECO:0000259" key="3">
    <source>
        <dbReference type="PROSITE" id="PS50109"/>
    </source>
</evidence>
<reference evidence="4" key="1">
    <citation type="submission" date="2016-10" db="EMBL/GenBank/DDBJ databases">
        <title>Sequence of Gallionella enrichment culture.</title>
        <authorList>
            <person name="Poehlein A."/>
            <person name="Muehling M."/>
            <person name="Daniel R."/>
        </authorList>
    </citation>
    <scope>NUCLEOTIDE SEQUENCE</scope>
</reference>
<evidence type="ECO:0000256" key="1">
    <source>
        <dbReference type="ARBA" id="ARBA00022679"/>
    </source>
</evidence>
<organism evidence="4">
    <name type="scientific">mine drainage metagenome</name>
    <dbReference type="NCBI Taxonomy" id="410659"/>
    <lineage>
        <taxon>unclassified sequences</taxon>
        <taxon>metagenomes</taxon>
        <taxon>ecological metagenomes</taxon>
    </lineage>
</organism>
<dbReference type="Gene3D" id="3.30.565.10">
    <property type="entry name" value="Histidine kinase-like ATPase, C-terminal domain"/>
    <property type="match status" value="1"/>
</dbReference>
<dbReference type="PROSITE" id="PS50109">
    <property type="entry name" value="HIS_KIN"/>
    <property type="match status" value="1"/>
</dbReference>
<keyword evidence="1 4" id="KW-0808">Transferase</keyword>
<name>A0A1J5QKD2_9ZZZZ</name>
<dbReference type="Pfam" id="PF02518">
    <property type="entry name" value="HATPase_c"/>
    <property type="match status" value="1"/>
</dbReference>
<proteinExistence type="predicted"/>
<dbReference type="GO" id="GO:0000155">
    <property type="term" value="F:phosphorelay sensor kinase activity"/>
    <property type="evidence" value="ECO:0007669"/>
    <property type="project" value="InterPro"/>
</dbReference>
<feature type="domain" description="Histidine kinase" evidence="3">
    <location>
        <begin position="7"/>
        <end position="202"/>
    </location>
</feature>
<protein>
    <submittedName>
        <fullName evidence="4">Sensor histidine kinase LiaS</fullName>
        <ecNumber evidence="4">2.7.13.3</ecNumber>
    </submittedName>
</protein>
<gene>
    <name evidence="4" type="primary">liaS_17</name>
    <name evidence="4" type="ORF">GALL_378020</name>
</gene>
<dbReference type="PANTHER" id="PTHR24421:SF62">
    <property type="entry name" value="SENSORY TRANSDUCTION HISTIDINE KINASE"/>
    <property type="match status" value="1"/>
</dbReference>
<dbReference type="CDD" id="cd16917">
    <property type="entry name" value="HATPase_UhpB-NarQ-NarX-like"/>
    <property type="match status" value="1"/>
</dbReference>
<dbReference type="InterPro" id="IPR036890">
    <property type="entry name" value="HATPase_C_sf"/>
</dbReference>
<dbReference type="InterPro" id="IPR011712">
    <property type="entry name" value="Sig_transdc_His_kin_sub3_dim/P"/>
</dbReference>
<dbReference type="GO" id="GO:0046983">
    <property type="term" value="F:protein dimerization activity"/>
    <property type="evidence" value="ECO:0007669"/>
    <property type="project" value="InterPro"/>
</dbReference>
<evidence type="ECO:0000313" key="4">
    <source>
        <dbReference type="EMBL" id="OIQ80436.1"/>
    </source>
</evidence>
<dbReference type="InterPro" id="IPR003594">
    <property type="entry name" value="HATPase_dom"/>
</dbReference>
<dbReference type="GO" id="GO:0016020">
    <property type="term" value="C:membrane"/>
    <property type="evidence" value="ECO:0007669"/>
    <property type="project" value="InterPro"/>
</dbReference>
<dbReference type="AlphaFoldDB" id="A0A1J5QKD2"/>
<keyword evidence="2 4" id="KW-0418">Kinase</keyword>
<dbReference type="EC" id="2.7.13.3" evidence="4"/>
<dbReference type="InterPro" id="IPR005467">
    <property type="entry name" value="His_kinase_dom"/>
</dbReference>
<dbReference type="EMBL" id="MLJW01001060">
    <property type="protein sequence ID" value="OIQ80436.1"/>
    <property type="molecule type" value="Genomic_DNA"/>
</dbReference>
<dbReference type="InterPro" id="IPR050482">
    <property type="entry name" value="Sensor_HK_TwoCompSys"/>
</dbReference>
<evidence type="ECO:0000256" key="2">
    <source>
        <dbReference type="ARBA" id="ARBA00022777"/>
    </source>
</evidence>
<accession>A0A1J5QKD2</accession>
<dbReference type="PANTHER" id="PTHR24421">
    <property type="entry name" value="NITRATE/NITRITE SENSOR PROTEIN NARX-RELATED"/>
    <property type="match status" value="1"/>
</dbReference>
<comment type="caution">
    <text evidence="4">The sequence shown here is derived from an EMBL/GenBank/DDBJ whole genome shotgun (WGS) entry which is preliminary data.</text>
</comment>
<dbReference type="SMART" id="SM00387">
    <property type="entry name" value="HATPase_c"/>
    <property type="match status" value="1"/>
</dbReference>
<dbReference type="SUPFAM" id="SSF55874">
    <property type="entry name" value="ATPase domain of HSP90 chaperone/DNA topoisomerase II/histidine kinase"/>
    <property type="match status" value="1"/>
</dbReference>
<dbReference type="Pfam" id="PF07730">
    <property type="entry name" value="HisKA_3"/>
    <property type="match status" value="1"/>
</dbReference>